<accession>A0A0N1EB66</accession>
<dbReference type="SUPFAM" id="SSF53244">
    <property type="entry name" value="MurD-like peptide ligases, peptide-binding domain"/>
    <property type="match status" value="1"/>
</dbReference>
<evidence type="ECO:0000256" key="4">
    <source>
        <dbReference type="SAM" id="Phobius"/>
    </source>
</evidence>
<name>A0A0N1EB66_9HELI</name>
<dbReference type="Proteomes" id="UP000037997">
    <property type="component" value="Unassembled WGS sequence"/>
</dbReference>
<proteinExistence type="predicted"/>
<evidence type="ECO:0000259" key="5">
    <source>
        <dbReference type="Pfam" id="PF08245"/>
    </source>
</evidence>
<keyword evidence="4" id="KW-0812">Transmembrane</keyword>
<sequence>MQNIDILIIISRWIFLIALGYYVIVNFQWYHYKLSRVLLKHHKWKWHIFYFVLPVVYFIFIPENIYFYMGIYLYVIALIVWGFKLSKRLVFTGRILRFFALYFIFILFNEVLLFGEDISWSVRMVYLLPLFISIFLSSLIEKILLNRYKKLAYETLKNMPNLTIIAVTGSYGKTSLKNFLIQVLQDDFKVYATPRSINTLTGIIADINQNLSPLTDIYIVEAGARGVGDIKEIVELIKPQIAVVGKIGPAHIEYFKTMENIYKVKYEILQSDRLERAYIYKENTKPEAFNIEFQGKVICFPQNISEINADLEGTSFVLTENGEKIQLETKVLGAFNVINISAAIAVAKDLGVSKNQIIKQVQKLERVNHRLSKIVVNDKIILDDSYNGNLEGMLEAIRLASLHTGRKVIVTPGLVESSKEANVDLARAIDKVFDIAIITGELNSKILKEFIYRPQKIILKDKANMESVLKSATQAGDLILFANDAPSYI</sequence>
<dbReference type="STRING" id="35818.HPU229336_04835"/>
<dbReference type="GO" id="GO:0005524">
    <property type="term" value="F:ATP binding"/>
    <property type="evidence" value="ECO:0007669"/>
    <property type="project" value="UniProtKB-KW"/>
</dbReference>
<dbReference type="InterPro" id="IPR036565">
    <property type="entry name" value="Mur-like_cat_sf"/>
</dbReference>
<dbReference type="SUPFAM" id="SSF53623">
    <property type="entry name" value="MurD-like peptide ligases, catalytic domain"/>
    <property type="match status" value="1"/>
</dbReference>
<dbReference type="AlphaFoldDB" id="A0A0N1EB66"/>
<gene>
    <name evidence="6" type="ORF">HPU229334_10265</name>
</gene>
<dbReference type="PATRIC" id="fig|35818.11.peg.2029"/>
<feature type="transmembrane region" description="Helical" evidence="4">
    <location>
        <begin position="95"/>
        <end position="114"/>
    </location>
</feature>
<dbReference type="Pfam" id="PF08245">
    <property type="entry name" value="Mur_ligase_M"/>
    <property type="match status" value="1"/>
</dbReference>
<dbReference type="EMBL" id="JNOC01000057">
    <property type="protein sequence ID" value="KPH55142.1"/>
    <property type="molecule type" value="Genomic_DNA"/>
</dbReference>
<dbReference type="InterPro" id="IPR013221">
    <property type="entry name" value="Mur_ligase_cen"/>
</dbReference>
<keyword evidence="1" id="KW-0436">Ligase</keyword>
<dbReference type="Gene3D" id="3.40.1190.10">
    <property type="entry name" value="Mur-like, catalytic domain"/>
    <property type="match status" value="1"/>
</dbReference>
<reference evidence="6 7" key="1">
    <citation type="submission" date="2014-06" db="EMBL/GenBank/DDBJ databases">
        <title>Helicobacter pullorum isolates in fresh chicken meat - phenotypic and genotypic features.</title>
        <authorList>
            <person name="Borges V."/>
            <person name="Santos A."/>
            <person name="Correia C.B."/>
            <person name="Saraiva M."/>
            <person name="Menard A."/>
            <person name="Vieira L."/>
            <person name="Sampaio D.A."/>
            <person name="Gomes J.P."/>
            <person name="Oleastro M."/>
        </authorList>
    </citation>
    <scope>NUCLEOTIDE SEQUENCE [LARGE SCALE GENOMIC DNA]</scope>
    <source>
        <strain evidence="6 7">229334/12</strain>
    </source>
</reference>
<dbReference type="Gene3D" id="3.90.190.20">
    <property type="entry name" value="Mur ligase, C-terminal domain"/>
    <property type="match status" value="1"/>
</dbReference>
<dbReference type="InterPro" id="IPR036615">
    <property type="entry name" value="Mur_ligase_C_dom_sf"/>
</dbReference>
<keyword evidence="3" id="KW-0067">ATP-binding</keyword>
<dbReference type="GO" id="GO:0016881">
    <property type="term" value="F:acid-amino acid ligase activity"/>
    <property type="evidence" value="ECO:0007669"/>
    <property type="project" value="InterPro"/>
</dbReference>
<feature type="domain" description="Mur ligase central" evidence="5">
    <location>
        <begin position="167"/>
        <end position="347"/>
    </location>
</feature>
<dbReference type="PANTHER" id="PTHR43024">
    <property type="entry name" value="UDP-N-ACETYLMURAMOYL-TRIPEPTIDE--D-ALANYL-D-ALANINE LIGASE"/>
    <property type="match status" value="1"/>
</dbReference>
<comment type="caution">
    <text evidence="6">The sequence shown here is derived from an EMBL/GenBank/DDBJ whole genome shotgun (WGS) entry which is preliminary data.</text>
</comment>
<organism evidence="6 7">
    <name type="scientific">Helicobacter pullorum</name>
    <dbReference type="NCBI Taxonomy" id="35818"/>
    <lineage>
        <taxon>Bacteria</taxon>
        <taxon>Pseudomonadati</taxon>
        <taxon>Campylobacterota</taxon>
        <taxon>Epsilonproteobacteria</taxon>
        <taxon>Campylobacterales</taxon>
        <taxon>Helicobacteraceae</taxon>
        <taxon>Helicobacter</taxon>
    </lineage>
</organism>
<feature type="transmembrane region" description="Helical" evidence="4">
    <location>
        <begin position="120"/>
        <end position="140"/>
    </location>
</feature>
<protein>
    <submittedName>
        <fullName evidence="6">UDP-MurNac-pentapeptide presynthetase MurF</fullName>
    </submittedName>
</protein>
<evidence type="ECO:0000256" key="2">
    <source>
        <dbReference type="ARBA" id="ARBA00022741"/>
    </source>
</evidence>
<keyword evidence="4" id="KW-1133">Transmembrane helix</keyword>
<feature type="transmembrane region" description="Helical" evidence="4">
    <location>
        <begin position="66"/>
        <end position="83"/>
    </location>
</feature>
<evidence type="ECO:0000256" key="1">
    <source>
        <dbReference type="ARBA" id="ARBA00022598"/>
    </source>
</evidence>
<evidence type="ECO:0000256" key="3">
    <source>
        <dbReference type="ARBA" id="ARBA00022840"/>
    </source>
</evidence>
<dbReference type="PANTHER" id="PTHR43024:SF1">
    <property type="entry name" value="UDP-N-ACETYLMURAMOYL-TRIPEPTIDE--D-ALANYL-D-ALANINE LIGASE"/>
    <property type="match status" value="1"/>
</dbReference>
<keyword evidence="2" id="KW-0547">Nucleotide-binding</keyword>
<evidence type="ECO:0000313" key="6">
    <source>
        <dbReference type="EMBL" id="KPH55142.1"/>
    </source>
</evidence>
<dbReference type="InterPro" id="IPR051046">
    <property type="entry name" value="MurCDEF_CellWall_CoF430Synth"/>
</dbReference>
<dbReference type="RefSeq" id="WP_054198432.1">
    <property type="nucleotide sequence ID" value="NZ_JNOC01000057.1"/>
</dbReference>
<evidence type="ECO:0000313" key="7">
    <source>
        <dbReference type="Proteomes" id="UP000037997"/>
    </source>
</evidence>
<feature type="transmembrane region" description="Helical" evidence="4">
    <location>
        <begin position="6"/>
        <end position="24"/>
    </location>
</feature>
<keyword evidence="4" id="KW-0472">Membrane</keyword>
<feature type="transmembrane region" description="Helical" evidence="4">
    <location>
        <begin position="44"/>
        <end position="60"/>
    </location>
</feature>